<dbReference type="Pfam" id="PF20152">
    <property type="entry name" value="DUF6534"/>
    <property type="match status" value="1"/>
</dbReference>
<accession>A0A4S4KLP4</accession>
<dbReference type="AlphaFoldDB" id="A0A4S4KLP4"/>
<evidence type="ECO:0000313" key="3">
    <source>
        <dbReference type="Proteomes" id="UP000309038"/>
    </source>
</evidence>
<protein>
    <recommendedName>
        <fullName evidence="1">DUF6534 domain-containing protein</fullName>
    </recommendedName>
</protein>
<reference evidence="2 3" key="1">
    <citation type="submission" date="2019-02" db="EMBL/GenBank/DDBJ databases">
        <title>Genome sequencing of the rare red list fungi Phlebia centrifuga.</title>
        <authorList>
            <person name="Buettner E."/>
            <person name="Kellner H."/>
        </authorList>
    </citation>
    <scope>NUCLEOTIDE SEQUENCE [LARGE SCALE GENOMIC DNA]</scope>
    <source>
        <strain evidence="2 3">DSM 108282</strain>
    </source>
</reference>
<gene>
    <name evidence="2" type="ORF">EW026_g4432</name>
</gene>
<dbReference type="Proteomes" id="UP000309038">
    <property type="component" value="Unassembled WGS sequence"/>
</dbReference>
<feature type="domain" description="DUF6534" evidence="1">
    <location>
        <begin position="3"/>
        <end position="52"/>
    </location>
</feature>
<evidence type="ECO:0000313" key="2">
    <source>
        <dbReference type="EMBL" id="THG97599.1"/>
    </source>
</evidence>
<keyword evidence="3" id="KW-1185">Reference proteome</keyword>
<sequence length="112" mass="11885">MHVSTGAVASLCEISILVLYATLPGTLYYIALILVSPKLLLNALLASLNAREDLRGQLGGQMLSIPLSRLRNDNASSTGDINIRQQYRIASAPSSLYVKQDLSAAVALASKA</sequence>
<name>A0A4S4KLP4_9APHY</name>
<dbReference type="EMBL" id="SGPJ01000159">
    <property type="protein sequence ID" value="THG97599.1"/>
    <property type="molecule type" value="Genomic_DNA"/>
</dbReference>
<comment type="caution">
    <text evidence="2">The sequence shown here is derived from an EMBL/GenBank/DDBJ whole genome shotgun (WGS) entry which is preliminary data.</text>
</comment>
<organism evidence="2 3">
    <name type="scientific">Hermanssonia centrifuga</name>
    <dbReference type="NCBI Taxonomy" id="98765"/>
    <lineage>
        <taxon>Eukaryota</taxon>
        <taxon>Fungi</taxon>
        <taxon>Dikarya</taxon>
        <taxon>Basidiomycota</taxon>
        <taxon>Agaricomycotina</taxon>
        <taxon>Agaricomycetes</taxon>
        <taxon>Polyporales</taxon>
        <taxon>Meruliaceae</taxon>
        <taxon>Hermanssonia</taxon>
    </lineage>
</organism>
<evidence type="ECO:0000259" key="1">
    <source>
        <dbReference type="Pfam" id="PF20152"/>
    </source>
</evidence>
<dbReference type="InterPro" id="IPR045339">
    <property type="entry name" value="DUF6534"/>
</dbReference>
<proteinExistence type="predicted"/>